<dbReference type="InterPro" id="IPR036047">
    <property type="entry name" value="F-box-like_dom_sf"/>
</dbReference>
<proteinExistence type="predicted"/>
<dbReference type="EMBL" id="CAXLJM020000075">
    <property type="protein sequence ID" value="CAL8128926.1"/>
    <property type="molecule type" value="Genomic_DNA"/>
</dbReference>
<reference evidence="3 4" key="1">
    <citation type="submission" date="2024-08" db="EMBL/GenBank/DDBJ databases">
        <authorList>
            <person name="Cucini C."/>
            <person name="Frati F."/>
        </authorList>
    </citation>
    <scope>NUCLEOTIDE SEQUENCE [LARGE SCALE GENOMIC DNA]</scope>
</reference>
<keyword evidence="4" id="KW-1185">Reference proteome</keyword>
<evidence type="ECO:0000256" key="1">
    <source>
        <dbReference type="SAM" id="MobiDB-lite"/>
    </source>
</evidence>
<dbReference type="Proteomes" id="UP001642540">
    <property type="component" value="Unassembled WGS sequence"/>
</dbReference>
<dbReference type="SMART" id="SM00256">
    <property type="entry name" value="FBOX"/>
    <property type="match status" value="1"/>
</dbReference>
<feature type="domain" description="F-box" evidence="2">
    <location>
        <begin position="27"/>
        <end position="68"/>
    </location>
</feature>
<dbReference type="SUPFAM" id="SSF81383">
    <property type="entry name" value="F-box domain"/>
    <property type="match status" value="1"/>
</dbReference>
<name>A0ABP1RIU0_9HEXA</name>
<evidence type="ECO:0000313" key="4">
    <source>
        <dbReference type="Proteomes" id="UP001642540"/>
    </source>
</evidence>
<gene>
    <name evidence="3" type="ORF">ODALV1_LOCUS22686</name>
</gene>
<dbReference type="InterPro" id="IPR001810">
    <property type="entry name" value="F-box_dom"/>
</dbReference>
<evidence type="ECO:0000259" key="2">
    <source>
        <dbReference type="SMART" id="SM00256"/>
    </source>
</evidence>
<organism evidence="3 4">
    <name type="scientific">Orchesella dallaii</name>
    <dbReference type="NCBI Taxonomy" id="48710"/>
    <lineage>
        <taxon>Eukaryota</taxon>
        <taxon>Metazoa</taxon>
        <taxon>Ecdysozoa</taxon>
        <taxon>Arthropoda</taxon>
        <taxon>Hexapoda</taxon>
        <taxon>Collembola</taxon>
        <taxon>Entomobryomorpha</taxon>
        <taxon>Entomobryoidea</taxon>
        <taxon>Orchesellidae</taxon>
        <taxon>Orchesellinae</taxon>
        <taxon>Orchesella</taxon>
    </lineage>
</organism>
<comment type="caution">
    <text evidence="3">The sequence shown here is derived from an EMBL/GenBank/DDBJ whole genome shotgun (WGS) entry which is preliminary data.</text>
</comment>
<accession>A0ABP1RIU0</accession>
<feature type="region of interest" description="Disordered" evidence="1">
    <location>
        <begin position="1"/>
        <end position="20"/>
    </location>
</feature>
<protein>
    <recommendedName>
        <fullName evidence="2">F-box domain-containing protein</fullName>
    </recommendedName>
</protein>
<sequence>METQSKKIFPQSAGNSLTYKSPQMRDLPLEIMERIIENLNENGKDLMNYRLVSSNFASAVDYYIERKIRSNWTRWSNGLEGIGEFSQSYKMANQPPVPFPVFYLVPTTILPNDRSPSAYYPEGLLKHSRNPFPTQSITILFPNDICFPHDSFETQEKLRKLNYVKVDKLLLSFGLHLTTFIFQDTIVTFPFMESIMESLANLRAITLSKIKLRESSKKLIGSQTSLISSQLTHIRAVISVAPEVIQWLVDRCAYQLVSLDVYASGLRPFKRPPNTSSSPVPYNELKFLKLYNPTLTFLQLTEEFPVKYLSFILVDNGQEQQVSARDIKNFIGKFSKTLIELNLQLNWENARLNWQAWKEDETEDEFLKRLPKLVNFGIRGYEGSRIDRILWEYFMLERCNPRFKFYKIGRVAWDVIYTVTLDVK</sequence>
<evidence type="ECO:0000313" key="3">
    <source>
        <dbReference type="EMBL" id="CAL8128926.1"/>
    </source>
</evidence>